<accession>A0A6G1BJQ4</accession>
<dbReference type="Proteomes" id="UP000479710">
    <property type="component" value="Unassembled WGS sequence"/>
</dbReference>
<proteinExistence type="predicted"/>
<comment type="caution">
    <text evidence="1">The sequence shown here is derived from an EMBL/GenBank/DDBJ whole genome shotgun (WGS) entry which is preliminary data.</text>
</comment>
<keyword evidence="2" id="KW-1185">Reference proteome</keyword>
<sequence length="59" mass="6641">MAELPSRRVVSAMATPHYPTASLVFFRCSLPINRPRNPAIAHSMPRLAIVFLFLPLMPH</sequence>
<name>A0A6G1BJQ4_9ORYZ</name>
<organism evidence="1 2">
    <name type="scientific">Oryza meyeriana var. granulata</name>
    <dbReference type="NCBI Taxonomy" id="110450"/>
    <lineage>
        <taxon>Eukaryota</taxon>
        <taxon>Viridiplantae</taxon>
        <taxon>Streptophyta</taxon>
        <taxon>Embryophyta</taxon>
        <taxon>Tracheophyta</taxon>
        <taxon>Spermatophyta</taxon>
        <taxon>Magnoliopsida</taxon>
        <taxon>Liliopsida</taxon>
        <taxon>Poales</taxon>
        <taxon>Poaceae</taxon>
        <taxon>BOP clade</taxon>
        <taxon>Oryzoideae</taxon>
        <taxon>Oryzeae</taxon>
        <taxon>Oryzinae</taxon>
        <taxon>Oryza</taxon>
        <taxon>Oryza meyeriana</taxon>
    </lineage>
</organism>
<reference evidence="1 2" key="1">
    <citation type="submission" date="2019-11" db="EMBL/GenBank/DDBJ databases">
        <title>Whole genome sequence of Oryza granulata.</title>
        <authorList>
            <person name="Li W."/>
        </authorList>
    </citation>
    <scope>NUCLEOTIDE SEQUENCE [LARGE SCALE GENOMIC DNA]</scope>
    <source>
        <strain evidence="2">cv. Menghai</strain>
        <tissue evidence="1">Leaf</tissue>
    </source>
</reference>
<protein>
    <submittedName>
        <fullName evidence="1">Uncharacterized protein</fullName>
    </submittedName>
</protein>
<gene>
    <name evidence="1" type="ORF">E2562_005645</name>
</gene>
<dbReference type="EMBL" id="SPHZ02000012">
    <property type="protein sequence ID" value="KAF0887937.1"/>
    <property type="molecule type" value="Genomic_DNA"/>
</dbReference>
<evidence type="ECO:0000313" key="1">
    <source>
        <dbReference type="EMBL" id="KAF0887937.1"/>
    </source>
</evidence>
<evidence type="ECO:0000313" key="2">
    <source>
        <dbReference type="Proteomes" id="UP000479710"/>
    </source>
</evidence>
<dbReference type="AlphaFoldDB" id="A0A6G1BJQ4"/>